<dbReference type="GO" id="GO:0005634">
    <property type="term" value="C:nucleus"/>
    <property type="evidence" value="ECO:0007669"/>
    <property type="project" value="TreeGrafter"/>
</dbReference>
<keyword evidence="8" id="KW-1185">Reference proteome</keyword>
<gene>
    <name evidence="7" type="ORF">OIDMADRAFT_51161</name>
</gene>
<evidence type="ECO:0000313" key="8">
    <source>
        <dbReference type="Proteomes" id="UP000054321"/>
    </source>
</evidence>
<evidence type="ECO:0008006" key="9">
    <source>
        <dbReference type="Google" id="ProtNLM"/>
    </source>
</evidence>
<proteinExistence type="predicted"/>
<accession>A0A0C3HQP6</accession>
<keyword evidence="5" id="KW-0804">Transcription</keyword>
<dbReference type="HOGENOM" id="CLU_068097_0_0_1"/>
<evidence type="ECO:0000256" key="1">
    <source>
        <dbReference type="ARBA" id="ARBA00022723"/>
    </source>
</evidence>
<dbReference type="EMBL" id="KN832872">
    <property type="protein sequence ID" value="KIN05350.1"/>
    <property type="molecule type" value="Genomic_DNA"/>
</dbReference>
<evidence type="ECO:0000256" key="4">
    <source>
        <dbReference type="ARBA" id="ARBA00023125"/>
    </source>
</evidence>
<dbReference type="GO" id="GO:0046872">
    <property type="term" value="F:metal ion binding"/>
    <property type="evidence" value="ECO:0007669"/>
    <property type="project" value="UniProtKB-KW"/>
</dbReference>
<evidence type="ECO:0000256" key="5">
    <source>
        <dbReference type="ARBA" id="ARBA00023163"/>
    </source>
</evidence>
<keyword evidence="1" id="KW-0479">Metal-binding</keyword>
<dbReference type="InParanoid" id="A0A0C3HQP6"/>
<organism evidence="7 8">
    <name type="scientific">Oidiodendron maius (strain Zn)</name>
    <dbReference type="NCBI Taxonomy" id="913774"/>
    <lineage>
        <taxon>Eukaryota</taxon>
        <taxon>Fungi</taxon>
        <taxon>Dikarya</taxon>
        <taxon>Ascomycota</taxon>
        <taxon>Pezizomycotina</taxon>
        <taxon>Leotiomycetes</taxon>
        <taxon>Leotiomycetes incertae sedis</taxon>
        <taxon>Myxotrichaceae</taxon>
        <taxon>Oidiodendron</taxon>
    </lineage>
</organism>
<dbReference type="GO" id="GO:0000978">
    <property type="term" value="F:RNA polymerase II cis-regulatory region sequence-specific DNA binding"/>
    <property type="evidence" value="ECO:0007669"/>
    <property type="project" value="TreeGrafter"/>
</dbReference>
<dbReference type="AlphaFoldDB" id="A0A0C3HQP6"/>
<dbReference type="PANTHER" id="PTHR31944">
    <property type="entry name" value="HEME-RESPONSIVE ZINC FINGER TRANSCRIPTION FACTOR HAP1"/>
    <property type="match status" value="1"/>
</dbReference>
<dbReference type="GO" id="GO:0001228">
    <property type="term" value="F:DNA-binding transcription activator activity, RNA polymerase II-specific"/>
    <property type="evidence" value="ECO:0007669"/>
    <property type="project" value="TreeGrafter"/>
</dbReference>
<dbReference type="Proteomes" id="UP000054321">
    <property type="component" value="Unassembled WGS sequence"/>
</dbReference>
<keyword evidence="3" id="KW-0805">Transcription regulation</keyword>
<dbReference type="CDD" id="cd12148">
    <property type="entry name" value="fungal_TF_MHR"/>
    <property type="match status" value="1"/>
</dbReference>
<keyword evidence="2" id="KW-0862">Zinc</keyword>
<reference evidence="7 8" key="1">
    <citation type="submission" date="2014-04" db="EMBL/GenBank/DDBJ databases">
        <authorList>
            <consortium name="DOE Joint Genome Institute"/>
            <person name="Kuo A."/>
            <person name="Martino E."/>
            <person name="Perotto S."/>
            <person name="Kohler A."/>
            <person name="Nagy L.G."/>
            <person name="Floudas D."/>
            <person name="Copeland A."/>
            <person name="Barry K.W."/>
            <person name="Cichocki N."/>
            <person name="Veneault-Fourrey C."/>
            <person name="LaButti K."/>
            <person name="Lindquist E.A."/>
            <person name="Lipzen A."/>
            <person name="Lundell T."/>
            <person name="Morin E."/>
            <person name="Murat C."/>
            <person name="Sun H."/>
            <person name="Tunlid A."/>
            <person name="Henrissat B."/>
            <person name="Grigoriev I.V."/>
            <person name="Hibbett D.S."/>
            <person name="Martin F."/>
            <person name="Nordberg H.P."/>
            <person name="Cantor M.N."/>
            <person name="Hua S.X."/>
        </authorList>
    </citation>
    <scope>NUCLEOTIDE SEQUENCE [LARGE SCALE GENOMIC DNA]</scope>
    <source>
        <strain evidence="7 8">Zn</strain>
    </source>
</reference>
<reference evidence="8" key="2">
    <citation type="submission" date="2015-01" db="EMBL/GenBank/DDBJ databases">
        <title>Evolutionary Origins and Diversification of the Mycorrhizal Mutualists.</title>
        <authorList>
            <consortium name="DOE Joint Genome Institute"/>
            <consortium name="Mycorrhizal Genomics Consortium"/>
            <person name="Kohler A."/>
            <person name="Kuo A."/>
            <person name="Nagy L.G."/>
            <person name="Floudas D."/>
            <person name="Copeland A."/>
            <person name="Barry K.W."/>
            <person name="Cichocki N."/>
            <person name="Veneault-Fourrey C."/>
            <person name="LaButti K."/>
            <person name="Lindquist E.A."/>
            <person name="Lipzen A."/>
            <person name="Lundell T."/>
            <person name="Morin E."/>
            <person name="Murat C."/>
            <person name="Riley R."/>
            <person name="Ohm R."/>
            <person name="Sun H."/>
            <person name="Tunlid A."/>
            <person name="Henrissat B."/>
            <person name="Grigoriev I.V."/>
            <person name="Hibbett D.S."/>
            <person name="Martin F."/>
        </authorList>
    </citation>
    <scope>NUCLEOTIDE SEQUENCE [LARGE SCALE GENOMIC DNA]</scope>
    <source>
        <strain evidence="8">Zn</strain>
    </source>
</reference>
<sequence length="350" mass="39724">MGILRAEMRRKLWATILELNIQSSIVSGMSFLISGQDWDTEPPANVDDIDISDTTTDPITPKPSTIFTQATFQIHLLQVFRPRLEAIQYSNRIRGEHSYDDALRVGAELSKACRDNKKFISRVNRTRESEVRVTQLNINLFDLSICLFLLILHSPFASKGMEDPHFYFSRKICLETALTMLNYPSSESPTTNQVVDNIFRDDYAQFKIVNGGFLKGIIVYATVAIFQGLSTQLEEDVDRITMEENNVMGRLLLSVFLAQVEATEEGVNPELVILETAKKKLLLCYDLLSARMVGIHDLIPVDTDPSGVPQDCGSPQDFSKDFTFQEWSIDQDIQGSWLQSACKDGVWWHW</sequence>
<evidence type="ECO:0000313" key="7">
    <source>
        <dbReference type="EMBL" id="KIN05350.1"/>
    </source>
</evidence>
<evidence type="ECO:0000256" key="6">
    <source>
        <dbReference type="ARBA" id="ARBA00023242"/>
    </source>
</evidence>
<protein>
    <recommendedName>
        <fullName evidence="9">Transcription factor domain-containing protein</fullName>
    </recommendedName>
</protein>
<name>A0A0C3HQP6_OIDMZ</name>
<evidence type="ECO:0000256" key="3">
    <source>
        <dbReference type="ARBA" id="ARBA00023015"/>
    </source>
</evidence>
<dbReference type="PANTHER" id="PTHR31944:SF129">
    <property type="entry name" value="ASPYRIDONES CLUSTER REGULATOR APDR-RELATED"/>
    <property type="match status" value="1"/>
</dbReference>
<evidence type="ECO:0000256" key="2">
    <source>
        <dbReference type="ARBA" id="ARBA00022833"/>
    </source>
</evidence>
<dbReference type="OrthoDB" id="4337792at2759"/>
<keyword evidence="6" id="KW-0539">Nucleus</keyword>
<keyword evidence="4" id="KW-0238">DNA-binding</keyword>
<dbReference type="InterPro" id="IPR051430">
    <property type="entry name" value="Fungal_TF_Env_Response"/>
</dbReference>